<keyword evidence="1" id="KW-0472">Membrane</keyword>
<evidence type="ECO:0000256" key="1">
    <source>
        <dbReference type="SAM" id="Phobius"/>
    </source>
</evidence>
<dbReference type="AlphaFoldDB" id="A0A2G8JH69"/>
<proteinExistence type="predicted"/>
<keyword evidence="1" id="KW-0812">Transmembrane</keyword>
<comment type="caution">
    <text evidence="2">The sequence shown here is derived from an EMBL/GenBank/DDBJ whole genome shotgun (WGS) entry which is preliminary data.</text>
</comment>
<feature type="transmembrane region" description="Helical" evidence="1">
    <location>
        <begin position="92"/>
        <end position="112"/>
    </location>
</feature>
<name>A0A2G8JH69_STIJA</name>
<accession>A0A2G8JH69</accession>
<keyword evidence="1" id="KW-1133">Transmembrane helix</keyword>
<dbReference type="Proteomes" id="UP000230750">
    <property type="component" value="Unassembled WGS sequence"/>
</dbReference>
<dbReference type="STRING" id="307972.A0A2G8JH69"/>
<gene>
    <name evidence="2" type="ORF">BSL78_28081</name>
</gene>
<sequence length="116" mass="12799">MITLFPLILYIIRVQVMDPIFKSAYPSVKHVFVLNALLLSICVVFAIFLPKIGVIIRFSGAFCGLDIFTLLSGVHDIFIVKVTSAGTTSYSRIIMALGVLNFIAQFIFIILISTSP</sequence>
<protein>
    <submittedName>
        <fullName evidence="2">Uncharacterized protein</fullName>
    </submittedName>
</protein>
<organism evidence="2 3">
    <name type="scientific">Stichopus japonicus</name>
    <name type="common">Sea cucumber</name>
    <dbReference type="NCBI Taxonomy" id="307972"/>
    <lineage>
        <taxon>Eukaryota</taxon>
        <taxon>Metazoa</taxon>
        <taxon>Echinodermata</taxon>
        <taxon>Eleutherozoa</taxon>
        <taxon>Echinozoa</taxon>
        <taxon>Holothuroidea</taxon>
        <taxon>Aspidochirotacea</taxon>
        <taxon>Aspidochirotida</taxon>
        <taxon>Stichopodidae</taxon>
        <taxon>Apostichopus</taxon>
    </lineage>
</organism>
<reference evidence="2 3" key="1">
    <citation type="journal article" date="2017" name="PLoS Biol.">
        <title>The sea cucumber genome provides insights into morphological evolution and visceral regeneration.</title>
        <authorList>
            <person name="Zhang X."/>
            <person name="Sun L."/>
            <person name="Yuan J."/>
            <person name="Sun Y."/>
            <person name="Gao Y."/>
            <person name="Zhang L."/>
            <person name="Li S."/>
            <person name="Dai H."/>
            <person name="Hamel J.F."/>
            <person name="Liu C."/>
            <person name="Yu Y."/>
            <person name="Liu S."/>
            <person name="Lin W."/>
            <person name="Guo K."/>
            <person name="Jin S."/>
            <person name="Xu P."/>
            <person name="Storey K.B."/>
            <person name="Huan P."/>
            <person name="Zhang T."/>
            <person name="Zhou Y."/>
            <person name="Zhang J."/>
            <person name="Lin C."/>
            <person name="Li X."/>
            <person name="Xing L."/>
            <person name="Huo D."/>
            <person name="Sun M."/>
            <person name="Wang L."/>
            <person name="Mercier A."/>
            <person name="Li F."/>
            <person name="Yang H."/>
            <person name="Xiang J."/>
        </authorList>
    </citation>
    <scope>NUCLEOTIDE SEQUENCE [LARGE SCALE GENOMIC DNA]</scope>
    <source>
        <strain evidence="2">Shaxun</strain>
        <tissue evidence="2">Muscle</tissue>
    </source>
</reference>
<feature type="transmembrane region" description="Helical" evidence="1">
    <location>
        <begin position="32"/>
        <end position="49"/>
    </location>
</feature>
<evidence type="ECO:0000313" key="2">
    <source>
        <dbReference type="EMBL" id="PIK35093.1"/>
    </source>
</evidence>
<dbReference type="EMBL" id="MRZV01001989">
    <property type="protein sequence ID" value="PIK35093.1"/>
    <property type="molecule type" value="Genomic_DNA"/>
</dbReference>
<evidence type="ECO:0000313" key="3">
    <source>
        <dbReference type="Proteomes" id="UP000230750"/>
    </source>
</evidence>
<feature type="transmembrane region" description="Helical" evidence="1">
    <location>
        <begin position="61"/>
        <end position="80"/>
    </location>
</feature>
<keyword evidence="3" id="KW-1185">Reference proteome</keyword>
<dbReference type="OrthoDB" id="294730at2759"/>